<keyword evidence="4" id="KW-1185">Reference proteome</keyword>
<evidence type="ECO:0000259" key="1">
    <source>
        <dbReference type="Pfam" id="PF00557"/>
    </source>
</evidence>
<dbReference type="RefSeq" id="WP_072628841.1">
    <property type="nucleotide sequence ID" value="NZ_MLCB01000010.1"/>
</dbReference>
<dbReference type="Pfam" id="PF01321">
    <property type="entry name" value="Creatinase_N"/>
    <property type="match status" value="1"/>
</dbReference>
<evidence type="ECO:0000313" key="4">
    <source>
        <dbReference type="Proteomes" id="UP000184514"/>
    </source>
</evidence>
<dbReference type="InterPro" id="IPR029149">
    <property type="entry name" value="Creatin/AminoP/Spt16_N"/>
</dbReference>
<gene>
    <name evidence="3" type="ORF">PFRI_01290</name>
</gene>
<feature type="domain" description="Creatinase N-terminal" evidence="2">
    <location>
        <begin position="5"/>
        <end position="140"/>
    </location>
</feature>
<dbReference type="SUPFAM" id="SSF55920">
    <property type="entry name" value="Creatinase/aminopeptidase"/>
    <property type="match status" value="1"/>
</dbReference>
<dbReference type="InterPro" id="IPR036005">
    <property type="entry name" value="Creatinase/aminopeptidase-like"/>
</dbReference>
<dbReference type="PANTHER" id="PTHR46112">
    <property type="entry name" value="AMINOPEPTIDASE"/>
    <property type="match status" value="1"/>
</dbReference>
<dbReference type="EMBL" id="MLCB01000010">
    <property type="protein sequence ID" value="OJI95617.1"/>
    <property type="molecule type" value="Genomic_DNA"/>
</dbReference>
<dbReference type="PANTHER" id="PTHR46112:SF2">
    <property type="entry name" value="XAA-PRO AMINOPEPTIDASE P-RELATED"/>
    <property type="match status" value="1"/>
</dbReference>
<organism evidence="3 4">
    <name type="scientific">Planktotalea frisia</name>
    <dbReference type="NCBI Taxonomy" id="696762"/>
    <lineage>
        <taxon>Bacteria</taxon>
        <taxon>Pseudomonadati</taxon>
        <taxon>Pseudomonadota</taxon>
        <taxon>Alphaproteobacteria</taxon>
        <taxon>Rhodobacterales</taxon>
        <taxon>Paracoccaceae</taxon>
        <taxon>Planktotalea</taxon>
    </lineage>
</organism>
<dbReference type="Pfam" id="PF00557">
    <property type="entry name" value="Peptidase_M24"/>
    <property type="match status" value="1"/>
</dbReference>
<evidence type="ECO:0000259" key="2">
    <source>
        <dbReference type="Pfam" id="PF01321"/>
    </source>
</evidence>
<proteinExistence type="predicted"/>
<dbReference type="Proteomes" id="UP000184514">
    <property type="component" value="Unassembled WGS sequence"/>
</dbReference>
<reference evidence="3 4" key="1">
    <citation type="submission" date="2016-10" db="EMBL/GenBank/DDBJ databases">
        <title>Genome sequence of Planktotalea frisia SH6-1.</title>
        <authorList>
            <person name="Poehlein A."/>
            <person name="Bakenhus I."/>
            <person name="Voget S."/>
            <person name="Brinkhoff T."/>
            <person name="Simon M."/>
        </authorList>
    </citation>
    <scope>NUCLEOTIDE SEQUENCE [LARGE SCALE GENOMIC DNA]</scope>
    <source>
        <strain evidence="3 4">SH6-1</strain>
    </source>
</reference>
<comment type="caution">
    <text evidence="3">The sequence shown here is derived from an EMBL/GenBank/DDBJ whole genome shotgun (WGS) entry which is preliminary data.</text>
</comment>
<evidence type="ECO:0000313" key="3">
    <source>
        <dbReference type="EMBL" id="OJI95617.1"/>
    </source>
</evidence>
<dbReference type="AlphaFoldDB" id="A0A1L9P263"/>
<sequence>MFEARMTAFRARMDAENIDVALITDDDNVYYLSGYYDYLHMEFGRPTILVVQREGASLLITPTIDLNTAQAHARVDRIAAWNDGMGAEWRAELPDAVQGTKRVAIEPSAMPPLVRAYVDELVDNAMLCSAEPILADMRMIKSPKELQLARHAGQVANAMMNAGRAAIGDGVPEFEVAIATSQAGTRKAAELLSAHYKDADMSPNTHFLQIMASGETITKTHHRASTRIMRRGEPVFLCFCGMTNFHRFKLGFDRTFWIGEMTDPAQEAVYDVARASQQAALDALRPGVTAQSVHAAYAEVIQEAGYEYPFRCGRATGFSFLEKPQLVTGDTTILQPGMVLAVDGSVSVDTFRAQIGDSFIVTEDGYEAITEHPKSVADLIL</sequence>
<dbReference type="GO" id="GO:0016980">
    <property type="term" value="F:creatinase activity"/>
    <property type="evidence" value="ECO:0007669"/>
    <property type="project" value="UniProtKB-EC"/>
</dbReference>
<keyword evidence="3" id="KW-0378">Hydrolase</keyword>
<dbReference type="Gene3D" id="3.40.350.10">
    <property type="entry name" value="Creatinase/prolidase N-terminal domain"/>
    <property type="match status" value="1"/>
</dbReference>
<dbReference type="OrthoDB" id="9761809at2"/>
<protein>
    <submittedName>
        <fullName evidence="3">Creatinase</fullName>
        <ecNumber evidence="3">3.5.3.3</ecNumber>
    </submittedName>
</protein>
<dbReference type="InterPro" id="IPR000587">
    <property type="entry name" value="Creatinase_N"/>
</dbReference>
<accession>A0A1L9P263</accession>
<dbReference type="SUPFAM" id="SSF53092">
    <property type="entry name" value="Creatinase/prolidase N-terminal domain"/>
    <property type="match status" value="1"/>
</dbReference>
<dbReference type="STRING" id="696762.PFRI_01290"/>
<dbReference type="InterPro" id="IPR050659">
    <property type="entry name" value="Peptidase_M24B"/>
</dbReference>
<dbReference type="CDD" id="cd01066">
    <property type="entry name" value="APP_MetAP"/>
    <property type="match status" value="1"/>
</dbReference>
<dbReference type="Gene3D" id="3.90.230.10">
    <property type="entry name" value="Creatinase/methionine aminopeptidase superfamily"/>
    <property type="match status" value="1"/>
</dbReference>
<name>A0A1L9P263_9RHOB</name>
<feature type="domain" description="Peptidase M24" evidence="1">
    <location>
        <begin position="149"/>
        <end position="363"/>
    </location>
</feature>
<dbReference type="InterPro" id="IPR000994">
    <property type="entry name" value="Pept_M24"/>
</dbReference>
<dbReference type="EC" id="3.5.3.3" evidence="3"/>